<proteinExistence type="inferred from homology"/>
<keyword evidence="19" id="KW-1133">Transmembrane helix</keyword>
<comment type="cofactor">
    <cofactor evidence="1">
        <name>FMN</name>
        <dbReference type="ChEBI" id="CHEBI:58210"/>
    </cofactor>
</comment>
<dbReference type="InterPro" id="IPR002401">
    <property type="entry name" value="Cyt_P450_E_grp-I"/>
</dbReference>
<keyword evidence="8" id="KW-0288">FMN</keyword>
<keyword evidence="14 18" id="KW-0408">Iron</keyword>
<evidence type="ECO:0000256" key="15">
    <source>
        <dbReference type="ARBA" id="ARBA00023033"/>
    </source>
</evidence>
<comment type="cofactor">
    <cofactor evidence="2 18">
        <name>heme</name>
        <dbReference type="ChEBI" id="CHEBI:30413"/>
    </cofactor>
</comment>
<keyword evidence="6 18" id="KW-0349">Heme</keyword>
<evidence type="ECO:0000256" key="16">
    <source>
        <dbReference type="ARBA" id="ARBA00047827"/>
    </source>
</evidence>
<keyword evidence="11" id="KW-0521">NADP</keyword>
<evidence type="ECO:0000256" key="3">
    <source>
        <dbReference type="ARBA" id="ARBA00001974"/>
    </source>
</evidence>
<reference evidence="21" key="1">
    <citation type="submission" date="2020-06" db="EMBL/GenBank/DDBJ databases">
        <title>A chromosome-scale genome assembly of Talaromyces rugulosus W13939.</title>
        <authorList>
            <person name="Wang B."/>
            <person name="Guo L."/>
            <person name="Ye K."/>
            <person name="Wang L."/>
        </authorList>
    </citation>
    <scope>NUCLEOTIDE SEQUENCE [LARGE SCALE GENOMIC DNA]</scope>
    <source>
        <strain evidence="21">W13939</strain>
    </source>
</reference>
<dbReference type="PRINTS" id="PR00463">
    <property type="entry name" value="EP450I"/>
</dbReference>
<accession>A0A7H8QMK3</accession>
<dbReference type="Pfam" id="PF00067">
    <property type="entry name" value="p450"/>
    <property type="match status" value="1"/>
</dbReference>
<comment type="similarity">
    <text evidence="4">In the N-terminal section; belongs to the cytochrome P450 family.</text>
</comment>
<evidence type="ECO:0000256" key="6">
    <source>
        <dbReference type="ARBA" id="ARBA00022617"/>
    </source>
</evidence>
<keyword evidence="19" id="KW-0472">Membrane</keyword>
<dbReference type="GeneID" id="55989751"/>
<evidence type="ECO:0000256" key="4">
    <source>
        <dbReference type="ARBA" id="ARBA00010018"/>
    </source>
</evidence>
<keyword evidence="15" id="KW-0503">Monooxygenase</keyword>
<feature type="binding site" description="axial binding residue" evidence="18">
    <location>
        <position position="404"/>
    </location>
    <ligand>
        <name>heme</name>
        <dbReference type="ChEBI" id="CHEBI:30413"/>
    </ligand>
    <ligandPart>
        <name>Fe</name>
        <dbReference type="ChEBI" id="CHEBI:18248"/>
    </ligandPart>
</feature>
<dbReference type="InterPro" id="IPR050121">
    <property type="entry name" value="Cytochrome_P450_monoxygenase"/>
</dbReference>
<keyword evidence="19" id="KW-0812">Transmembrane</keyword>
<dbReference type="GO" id="GO:0016712">
    <property type="term" value="F:oxidoreductase activity, acting on paired donors, with incorporation or reduction of molecular oxygen, reduced flavin or flavoprotein as one donor, and incorporation of one atom of oxygen"/>
    <property type="evidence" value="ECO:0007669"/>
    <property type="project" value="UniProtKB-EC"/>
</dbReference>
<dbReference type="PANTHER" id="PTHR24305:SF108">
    <property type="entry name" value="P450, PUTATIVE (EUROFUNG)-RELATED"/>
    <property type="match status" value="1"/>
</dbReference>
<dbReference type="KEGG" id="trg:TRUGW13939_02242"/>
<evidence type="ECO:0000256" key="11">
    <source>
        <dbReference type="ARBA" id="ARBA00022857"/>
    </source>
</evidence>
<dbReference type="GO" id="GO:0005506">
    <property type="term" value="F:iron ion binding"/>
    <property type="evidence" value="ECO:0007669"/>
    <property type="project" value="InterPro"/>
</dbReference>
<dbReference type="PANTHER" id="PTHR24305">
    <property type="entry name" value="CYTOCHROME P450"/>
    <property type="match status" value="1"/>
</dbReference>
<evidence type="ECO:0000256" key="1">
    <source>
        <dbReference type="ARBA" id="ARBA00001917"/>
    </source>
</evidence>
<protein>
    <recommendedName>
        <fullName evidence="22">Cytochrome P450</fullName>
    </recommendedName>
</protein>
<evidence type="ECO:0000256" key="13">
    <source>
        <dbReference type="ARBA" id="ARBA00023002"/>
    </source>
</evidence>
<keyword evidence="12" id="KW-0249">Electron transport</keyword>
<evidence type="ECO:0000313" key="20">
    <source>
        <dbReference type="EMBL" id="QKX55150.1"/>
    </source>
</evidence>
<evidence type="ECO:0000256" key="7">
    <source>
        <dbReference type="ARBA" id="ARBA00022630"/>
    </source>
</evidence>
<dbReference type="RefSeq" id="XP_035341329.1">
    <property type="nucleotide sequence ID" value="XM_035485436.1"/>
</dbReference>
<dbReference type="SUPFAM" id="SSF48264">
    <property type="entry name" value="Cytochrome P450"/>
    <property type="match status" value="1"/>
</dbReference>
<evidence type="ECO:0000256" key="2">
    <source>
        <dbReference type="ARBA" id="ARBA00001971"/>
    </source>
</evidence>
<keyword evidence="5" id="KW-0813">Transport</keyword>
<feature type="transmembrane region" description="Helical" evidence="19">
    <location>
        <begin position="254"/>
        <end position="277"/>
    </location>
</feature>
<gene>
    <name evidence="20" type="ORF">TRUGW13939_02242</name>
</gene>
<dbReference type="GO" id="GO:0020037">
    <property type="term" value="F:heme binding"/>
    <property type="evidence" value="ECO:0007669"/>
    <property type="project" value="InterPro"/>
</dbReference>
<dbReference type="Gene3D" id="1.10.630.10">
    <property type="entry name" value="Cytochrome P450"/>
    <property type="match status" value="1"/>
</dbReference>
<sequence length="467" mass="52335">MSSSIPQPPGLPFIGNVLDINSNDTWGSLKKLADKYGPIFKINVLGKQIVIVANAALAEEVCDVKRFRKYTQAPLILELRKTVHDGLISAHDDEPNWGISHRIMAPFVSPSYDETRVTDIQDVASDLTKKWTSNPSQRVDLTADLQLFDMQAVIYALFGQRYNLVNGQGPHVVESLVRISWEILKRSSRPKLINWLYYDRVYAEYIREFRQIGSDLIAAKKTEQSPKQDLLYGLLFNKDPQTGESLDEEKVIDAILTLLIGAITNTGLMSSALYYLITNSEKMAKAREEIDRVVGTKPRIAVDDLSRLPYLEAILRETVRLSAPAPGFIVQPVPSDSPANIQLAGGKYEISGKQPVMVILQAINRDPAVFTDPEAFQPERMLGEAYEKLPPGARKGWGNGKRRCFAPRFAWHLSMITLIYVLRSVDLRIADENYELRYAGKELVSSIQAPVGLFVTVGPRMSSENDK</sequence>
<evidence type="ECO:0000256" key="12">
    <source>
        <dbReference type="ARBA" id="ARBA00022982"/>
    </source>
</evidence>
<evidence type="ECO:0008006" key="22">
    <source>
        <dbReference type="Google" id="ProtNLM"/>
    </source>
</evidence>
<comment type="cofactor">
    <cofactor evidence="3">
        <name>FAD</name>
        <dbReference type="ChEBI" id="CHEBI:57692"/>
    </cofactor>
</comment>
<organism evidence="20 21">
    <name type="scientific">Talaromyces rugulosus</name>
    <name type="common">Penicillium rugulosum</name>
    <dbReference type="NCBI Taxonomy" id="121627"/>
    <lineage>
        <taxon>Eukaryota</taxon>
        <taxon>Fungi</taxon>
        <taxon>Dikarya</taxon>
        <taxon>Ascomycota</taxon>
        <taxon>Pezizomycotina</taxon>
        <taxon>Eurotiomycetes</taxon>
        <taxon>Eurotiomycetidae</taxon>
        <taxon>Eurotiales</taxon>
        <taxon>Trichocomaceae</taxon>
        <taxon>Talaromyces</taxon>
        <taxon>Talaromyces sect. Islandici</taxon>
    </lineage>
</organism>
<comment type="catalytic activity">
    <reaction evidence="16">
        <text>an organic molecule + reduced [NADPH--hemoprotein reductase] + O2 = an alcohol + oxidized [NADPH--hemoprotein reductase] + H2O + H(+)</text>
        <dbReference type="Rhea" id="RHEA:17149"/>
        <dbReference type="Rhea" id="RHEA-COMP:11964"/>
        <dbReference type="Rhea" id="RHEA-COMP:11965"/>
        <dbReference type="ChEBI" id="CHEBI:15377"/>
        <dbReference type="ChEBI" id="CHEBI:15378"/>
        <dbReference type="ChEBI" id="CHEBI:15379"/>
        <dbReference type="ChEBI" id="CHEBI:30879"/>
        <dbReference type="ChEBI" id="CHEBI:57618"/>
        <dbReference type="ChEBI" id="CHEBI:58210"/>
        <dbReference type="ChEBI" id="CHEBI:142491"/>
        <dbReference type="EC" id="1.14.14.1"/>
    </reaction>
</comment>
<keyword evidence="13" id="KW-0560">Oxidoreductase</keyword>
<evidence type="ECO:0000256" key="5">
    <source>
        <dbReference type="ARBA" id="ARBA00022448"/>
    </source>
</evidence>
<dbReference type="AlphaFoldDB" id="A0A7H8QMK3"/>
<evidence type="ECO:0000256" key="10">
    <source>
        <dbReference type="ARBA" id="ARBA00022827"/>
    </source>
</evidence>
<keyword evidence="21" id="KW-1185">Reference proteome</keyword>
<evidence type="ECO:0000256" key="17">
    <source>
        <dbReference type="ARBA" id="ARBA00049342"/>
    </source>
</evidence>
<dbReference type="FunFam" id="1.10.630.10:FF:000040">
    <property type="entry name" value="Bifunctional cytochrome P450/NADPH--P450 reductase"/>
    <property type="match status" value="1"/>
</dbReference>
<evidence type="ECO:0000256" key="19">
    <source>
        <dbReference type="SAM" id="Phobius"/>
    </source>
</evidence>
<evidence type="ECO:0000256" key="18">
    <source>
        <dbReference type="PIRSR" id="PIRSR602401-1"/>
    </source>
</evidence>
<dbReference type="InterPro" id="IPR036396">
    <property type="entry name" value="Cyt_P450_sf"/>
</dbReference>
<comment type="catalytic activity">
    <reaction evidence="17">
        <text>2 oxidized [cytochrome P450] + NADPH = 2 reduced [cytochrome P450] + NADP(+) + H(+)</text>
        <dbReference type="Rhea" id="RHEA:24040"/>
        <dbReference type="Rhea" id="RHEA-COMP:14627"/>
        <dbReference type="Rhea" id="RHEA-COMP:14628"/>
        <dbReference type="ChEBI" id="CHEBI:15378"/>
        <dbReference type="ChEBI" id="CHEBI:55376"/>
        <dbReference type="ChEBI" id="CHEBI:57783"/>
        <dbReference type="ChEBI" id="CHEBI:58349"/>
        <dbReference type="ChEBI" id="CHEBI:60344"/>
        <dbReference type="EC" id="1.6.2.4"/>
    </reaction>
</comment>
<evidence type="ECO:0000256" key="8">
    <source>
        <dbReference type="ARBA" id="ARBA00022643"/>
    </source>
</evidence>
<name>A0A7H8QMK3_TALRU</name>
<keyword evidence="9 18" id="KW-0479">Metal-binding</keyword>
<dbReference type="InterPro" id="IPR001128">
    <property type="entry name" value="Cyt_P450"/>
</dbReference>
<dbReference type="Proteomes" id="UP000509510">
    <property type="component" value="Chromosome I"/>
</dbReference>
<dbReference type="GO" id="GO:0003958">
    <property type="term" value="F:NADPH-hemoprotein reductase activity"/>
    <property type="evidence" value="ECO:0007669"/>
    <property type="project" value="UniProtKB-EC"/>
</dbReference>
<dbReference type="OrthoDB" id="1470350at2759"/>
<evidence type="ECO:0000256" key="14">
    <source>
        <dbReference type="ARBA" id="ARBA00023004"/>
    </source>
</evidence>
<keyword evidence="10" id="KW-0274">FAD</keyword>
<dbReference type="EMBL" id="CP055898">
    <property type="protein sequence ID" value="QKX55150.1"/>
    <property type="molecule type" value="Genomic_DNA"/>
</dbReference>
<evidence type="ECO:0000313" key="21">
    <source>
        <dbReference type="Proteomes" id="UP000509510"/>
    </source>
</evidence>
<evidence type="ECO:0000256" key="9">
    <source>
        <dbReference type="ARBA" id="ARBA00022723"/>
    </source>
</evidence>
<keyword evidence="7" id="KW-0285">Flavoprotein</keyword>